<dbReference type="InterPro" id="IPR051013">
    <property type="entry name" value="MBL_superfamily_lactonases"/>
</dbReference>
<sequence>MTSDPTASPATPTAREMIGALAGFGRGLLRPRRPDERLLASITDAGLPRGDRTVTVRTMPQVPRTLPAGGLIEGAGLHRRVRNAMTCFVITHPEATFVVDPSYCRDAPDRALGELPGMLRRLVTPPADTVATIDSLGAAQIKPDFALPTHAHWDHVCGLLDLPGLPVHLRTIERDWILGPGRPPVGGVRPALTDGRPVETYDLDGPPVATFTASHDLFGDSSVLLVELAGHTPGSIGVLARTASGWVLIAGDAAWHYDQVDLIRQKPAFPGDLVDEDRDAAFATLHRLHLARHLMRVVPTHDHDASSRL</sequence>
<comment type="caution">
    <text evidence="6">The sequence shown here is derived from an EMBL/GenBank/DDBJ whole genome shotgun (WGS) entry which is preliminary data.</text>
</comment>
<protein>
    <submittedName>
        <fullName evidence="6">MBL fold metallo-hydrolase</fullName>
    </submittedName>
</protein>
<dbReference type="Proteomes" id="UP000033772">
    <property type="component" value="Unassembled WGS sequence"/>
</dbReference>
<dbReference type="Pfam" id="PF00753">
    <property type="entry name" value="Lactamase_B"/>
    <property type="match status" value="1"/>
</dbReference>
<dbReference type="AlphaFoldDB" id="A0A1J4N2R1"/>
<dbReference type="EMBL" id="JZDQ02000027">
    <property type="protein sequence ID" value="OIJ25239.1"/>
    <property type="molecule type" value="Genomic_DNA"/>
</dbReference>
<dbReference type="InterPro" id="IPR001279">
    <property type="entry name" value="Metallo-B-lactamas"/>
</dbReference>
<evidence type="ECO:0000256" key="2">
    <source>
        <dbReference type="ARBA" id="ARBA00022723"/>
    </source>
</evidence>
<keyword evidence="7" id="KW-1185">Reference proteome</keyword>
<dbReference type="GO" id="GO:0046872">
    <property type="term" value="F:metal ion binding"/>
    <property type="evidence" value="ECO:0007669"/>
    <property type="project" value="UniProtKB-KW"/>
</dbReference>
<keyword evidence="2" id="KW-0479">Metal-binding</keyword>
<evidence type="ECO:0000256" key="3">
    <source>
        <dbReference type="ARBA" id="ARBA00022801"/>
    </source>
</evidence>
<evidence type="ECO:0000313" key="7">
    <source>
        <dbReference type="Proteomes" id="UP000033772"/>
    </source>
</evidence>
<gene>
    <name evidence="6" type="ORF">UG56_018565</name>
</gene>
<accession>A0A1J4N2R1</accession>
<organism evidence="6 7">
    <name type="scientific">Nocardioides luteus</name>
    <dbReference type="NCBI Taxonomy" id="1844"/>
    <lineage>
        <taxon>Bacteria</taxon>
        <taxon>Bacillati</taxon>
        <taxon>Actinomycetota</taxon>
        <taxon>Actinomycetes</taxon>
        <taxon>Propionibacteriales</taxon>
        <taxon>Nocardioidaceae</taxon>
        <taxon>Nocardioides</taxon>
    </lineage>
</organism>
<feature type="domain" description="Metallo-beta-lactamase" evidence="5">
    <location>
        <begin position="84"/>
        <end position="301"/>
    </location>
</feature>
<comment type="similarity">
    <text evidence="1">Belongs to the metallo-beta-lactamase superfamily.</text>
</comment>
<dbReference type="SUPFAM" id="SSF56281">
    <property type="entry name" value="Metallo-hydrolase/oxidoreductase"/>
    <property type="match status" value="1"/>
</dbReference>
<dbReference type="InterPro" id="IPR036866">
    <property type="entry name" value="RibonucZ/Hydroxyglut_hydro"/>
</dbReference>
<evidence type="ECO:0000256" key="4">
    <source>
        <dbReference type="ARBA" id="ARBA00022833"/>
    </source>
</evidence>
<evidence type="ECO:0000313" key="6">
    <source>
        <dbReference type="EMBL" id="OIJ25239.1"/>
    </source>
</evidence>
<dbReference type="OrthoDB" id="3196337at2"/>
<dbReference type="PANTHER" id="PTHR42978">
    <property type="entry name" value="QUORUM-QUENCHING LACTONASE YTNP-RELATED-RELATED"/>
    <property type="match status" value="1"/>
</dbReference>
<dbReference type="RefSeq" id="WP_071327187.1">
    <property type="nucleotide sequence ID" value="NZ_JZDQ02000027.1"/>
</dbReference>
<proteinExistence type="inferred from homology"/>
<dbReference type="Gene3D" id="3.60.15.10">
    <property type="entry name" value="Ribonuclease Z/Hydroxyacylglutathione hydrolase-like"/>
    <property type="match status" value="1"/>
</dbReference>
<dbReference type="PANTHER" id="PTHR42978:SF3">
    <property type="entry name" value="BLR3078 PROTEIN"/>
    <property type="match status" value="1"/>
</dbReference>
<dbReference type="GO" id="GO:0016787">
    <property type="term" value="F:hydrolase activity"/>
    <property type="evidence" value="ECO:0007669"/>
    <property type="project" value="UniProtKB-KW"/>
</dbReference>
<reference evidence="6" key="1">
    <citation type="submission" date="2016-10" db="EMBL/GenBank/DDBJ databases">
        <title>Draft Genome Sequence of Nocardioides luteus Strain BAFB, an Alkane-Degrading Bacterium Isolated from JP-7 Polluted Soil.</title>
        <authorList>
            <person name="Brown L."/>
            <person name="Ruiz O.N."/>
            <person name="Gunasekera T."/>
        </authorList>
    </citation>
    <scope>NUCLEOTIDE SEQUENCE [LARGE SCALE GENOMIC DNA]</scope>
    <source>
        <strain evidence="6">BAFB</strain>
    </source>
</reference>
<evidence type="ECO:0000256" key="1">
    <source>
        <dbReference type="ARBA" id="ARBA00007749"/>
    </source>
</evidence>
<keyword evidence="4" id="KW-0862">Zinc</keyword>
<keyword evidence="3" id="KW-0378">Hydrolase</keyword>
<dbReference type="STRING" id="1844.UG56_018565"/>
<name>A0A1J4N2R1_9ACTN</name>
<evidence type="ECO:0000259" key="5">
    <source>
        <dbReference type="SMART" id="SM00849"/>
    </source>
</evidence>
<dbReference type="SMART" id="SM00849">
    <property type="entry name" value="Lactamase_B"/>
    <property type="match status" value="1"/>
</dbReference>